<keyword evidence="5 6" id="KW-0464">Manganese</keyword>
<accession>A0A937AGS7</accession>
<evidence type="ECO:0000256" key="6">
    <source>
        <dbReference type="HAMAP-Rule" id="MF_01659"/>
    </source>
</evidence>
<evidence type="ECO:0000256" key="1">
    <source>
        <dbReference type="ARBA" id="ARBA00022679"/>
    </source>
</evidence>
<comment type="cofactor">
    <cofactor evidence="6">
        <name>Mg(2+)</name>
        <dbReference type="ChEBI" id="CHEBI:18420"/>
    </cofactor>
    <cofactor evidence="6">
        <name>Mn(2+)</name>
        <dbReference type="ChEBI" id="CHEBI:29035"/>
    </cofactor>
</comment>
<dbReference type="InterPro" id="IPR032264">
    <property type="entry name" value="MenD_middle"/>
</dbReference>
<comment type="pathway">
    <text evidence="6">Quinol/quinone metabolism; menaquinone biosynthesis.</text>
</comment>
<comment type="function">
    <text evidence="6">Catalyzes the thiamine diphosphate-dependent decarboxylation of 2-oxoglutarate and the subsequent addition of the resulting succinic semialdehyde-thiamine pyrophosphate anion to isochorismate to yield 2-succinyl-5-enolpyruvyl-6-hydroxy-3-cyclohexene-1-carboxylate (SEPHCHC).</text>
</comment>
<dbReference type="Gene3D" id="3.40.50.970">
    <property type="match status" value="2"/>
</dbReference>
<keyword evidence="6" id="KW-0474">Menaquinone biosynthesis</keyword>
<gene>
    <name evidence="6 10" type="primary">menD</name>
    <name evidence="10" type="ORF">JKP34_08470</name>
</gene>
<evidence type="ECO:0000313" key="10">
    <source>
        <dbReference type="EMBL" id="MBL0765279.1"/>
    </source>
</evidence>
<protein>
    <recommendedName>
        <fullName evidence="6">2-succinyl-5-enolpyruvyl-6-hydroxy-3-cyclohexene-1-carboxylate synthase</fullName>
        <shortName evidence="6">SEPHCHC synthase</shortName>
        <ecNumber evidence="6">2.2.1.9</ecNumber>
    </recommendedName>
    <alternativeName>
        <fullName evidence="6">Menaquinone biosynthesis protein MenD</fullName>
    </alternativeName>
</protein>
<comment type="subunit">
    <text evidence="6">Homodimer.</text>
</comment>
<dbReference type="RefSeq" id="WP_201919745.1">
    <property type="nucleotide sequence ID" value="NZ_JAERQG010000002.1"/>
</dbReference>
<evidence type="ECO:0000313" key="11">
    <source>
        <dbReference type="Proteomes" id="UP000642920"/>
    </source>
</evidence>
<dbReference type="InterPro" id="IPR029061">
    <property type="entry name" value="THDP-binding"/>
</dbReference>
<evidence type="ECO:0000259" key="7">
    <source>
        <dbReference type="Pfam" id="PF02775"/>
    </source>
</evidence>
<sequence length="562" mass="63353">MAQIHVNTVADICAKQGVERAIISPGSRNAPLTIAFNRHPDIKCYSISDERSAAFIALGMAQSSGKTIALICTSGSAALNYAPAIAEAYFQQVPLLVLTADRPPEWIDQWDGQTIRQQNIYGRHVKASFHLPLIGEHPNEAWQAYRIVNEACLQSQFDEKGPVHVNIPFREPFYPTKDHSWEVDKSARVISKVAGRKELQTEQIEELKATFDGKDKVAFLLGQDNYTQEFLTSLDQVSASLQIPILADVISNGHQLKNAIKHTDSAGMYLAKQAHLEFIPDLVISFGRSIISKNLKLLLRNNSIEQWHVNEFKSDISDPFQSLTTSITVNPFNFLSMLKDSLKKDKGFLTKWKQLNEQLDKKKNEFLIDQSSFNEFSSLKTVIDALPQNADIHLANSLSVRYVNFIGLESANHVWCNRGTSGIDGSNSTAIGHAIAASDKQHVLITGDVAFFYDRNAFWHKYLYHNLKIVLLNNNGGSIFRMINGPRDQPELEEFFETEQKLDAASLSQEFDIDYYPTNDSDSLAQNLSKWLESKNCSLLEIKSDSKNNQQIFELFKKHIQN</sequence>
<dbReference type="Pfam" id="PF16582">
    <property type="entry name" value="TPP_enzyme_M_2"/>
    <property type="match status" value="1"/>
</dbReference>
<comment type="cofactor">
    <cofactor evidence="6">
        <name>thiamine diphosphate</name>
        <dbReference type="ChEBI" id="CHEBI:58937"/>
    </cofactor>
    <text evidence="6">Binds 1 thiamine pyrophosphate per subunit.</text>
</comment>
<feature type="domain" description="Thiamine pyrophosphate enzyme TPP-binding" evidence="7">
    <location>
        <begin position="406"/>
        <end position="542"/>
    </location>
</feature>
<dbReference type="GO" id="GO:0030976">
    <property type="term" value="F:thiamine pyrophosphate binding"/>
    <property type="evidence" value="ECO:0007669"/>
    <property type="project" value="UniProtKB-UniRule"/>
</dbReference>
<dbReference type="HAMAP" id="MF_01659">
    <property type="entry name" value="MenD"/>
    <property type="match status" value="1"/>
</dbReference>
<reference evidence="10" key="1">
    <citation type="submission" date="2021-01" db="EMBL/GenBank/DDBJ databases">
        <title>Marivirga sp. nov., isolated from intertidal surface sediments.</title>
        <authorList>
            <person name="Zhang M."/>
        </authorList>
    </citation>
    <scope>NUCLEOTIDE SEQUENCE</scope>
    <source>
        <strain evidence="10">SM1354</strain>
    </source>
</reference>
<comment type="caution">
    <text evidence="10">The sequence shown here is derived from an EMBL/GenBank/DDBJ whole genome shotgun (WGS) entry which is preliminary data.</text>
</comment>
<dbReference type="CDD" id="cd07037">
    <property type="entry name" value="TPP_PYR_MenD"/>
    <property type="match status" value="1"/>
</dbReference>
<keyword evidence="11" id="KW-1185">Reference proteome</keyword>
<dbReference type="GO" id="GO:0030145">
    <property type="term" value="F:manganese ion binding"/>
    <property type="evidence" value="ECO:0007669"/>
    <property type="project" value="UniProtKB-UniRule"/>
</dbReference>
<dbReference type="PANTHER" id="PTHR42916">
    <property type="entry name" value="2-SUCCINYL-5-ENOLPYRUVYL-6-HYDROXY-3-CYCLOHEXENE-1-CARBOXYLATE SYNTHASE"/>
    <property type="match status" value="1"/>
</dbReference>
<dbReference type="NCBIfam" id="TIGR00173">
    <property type="entry name" value="menD"/>
    <property type="match status" value="1"/>
</dbReference>
<dbReference type="GO" id="GO:0070204">
    <property type="term" value="F:2-succinyl-5-enolpyruvyl-6-hydroxy-3-cyclohexene-1-carboxylic-acid synthase activity"/>
    <property type="evidence" value="ECO:0007669"/>
    <property type="project" value="UniProtKB-UniRule"/>
</dbReference>
<dbReference type="InterPro" id="IPR012001">
    <property type="entry name" value="Thiamin_PyroP_enz_TPP-bd_dom"/>
</dbReference>
<dbReference type="EMBL" id="JAERQG010000002">
    <property type="protein sequence ID" value="MBL0765279.1"/>
    <property type="molecule type" value="Genomic_DNA"/>
</dbReference>
<evidence type="ECO:0000259" key="8">
    <source>
        <dbReference type="Pfam" id="PF02776"/>
    </source>
</evidence>
<name>A0A937AGS7_9BACT</name>
<keyword evidence="4 6" id="KW-0786">Thiamine pyrophosphate</keyword>
<comment type="pathway">
    <text evidence="6">Quinol/quinone metabolism; 1,4-dihydroxy-2-naphthoate biosynthesis; 1,4-dihydroxy-2-naphthoate from chorismate: step 2/7.</text>
</comment>
<dbReference type="InterPro" id="IPR004433">
    <property type="entry name" value="MenaQ_synth_MenD"/>
</dbReference>
<evidence type="ECO:0000259" key="9">
    <source>
        <dbReference type="Pfam" id="PF16582"/>
    </source>
</evidence>
<evidence type="ECO:0000256" key="5">
    <source>
        <dbReference type="ARBA" id="ARBA00023211"/>
    </source>
</evidence>
<organism evidence="10 11">
    <name type="scientific">Marivirga atlantica</name>
    <dbReference type="NCBI Taxonomy" id="1548457"/>
    <lineage>
        <taxon>Bacteria</taxon>
        <taxon>Pseudomonadati</taxon>
        <taxon>Bacteroidota</taxon>
        <taxon>Cytophagia</taxon>
        <taxon>Cytophagales</taxon>
        <taxon>Marivirgaceae</taxon>
        <taxon>Marivirga</taxon>
    </lineage>
</organism>
<keyword evidence="1 6" id="KW-0808">Transferase</keyword>
<dbReference type="GO" id="GO:0009234">
    <property type="term" value="P:menaquinone biosynthetic process"/>
    <property type="evidence" value="ECO:0007669"/>
    <property type="project" value="UniProtKB-UniRule"/>
</dbReference>
<proteinExistence type="inferred from homology"/>
<evidence type="ECO:0000256" key="3">
    <source>
        <dbReference type="ARBA" id="ARBA00022842"/>
    </source>
</evidence>
<keyword evidence="2 6" id="KW-0479">Metal-binding</keyword>
<dbReference type="EC" id="2.2.1.9" evidence="6"/>
<feature type="domain" description="Menaquinone biosynthesis protein MenD middle" evidence="9">
    <location>
        <begin position="230"/>
        <end position="391"/>
    </location>
</feature>
<dbReference type="Gene3D" id="3.40.50.1220">
    <property type="entry name" value="TPP-binding domain"/>
    <property type="match status" value="1"/>
</dbReference>
<dbReference type="Proteomes" id="UP000642920">
    <property type="component" value="Unassembled WGS sequence"/>
</dbReference>
<evidence type="ECO:0000256" key="2">
    <source>
        <dbReference type="ARBA" id="ARBA00022723"/>
    </source>
</evidence>
<dbReference type="SUPFAM" id="SSF52518">
    <property type="entry name" value="Thiamin diphosphate-binding fold (THDP-binding)"/>
    <property type="match status" value="2"/>
</dbReference>
<comment type="catalytic activity">
    <reaction evidence="6">
        <text>isochorismate + 2-oxoglutarate + H(+) = 5-enolpyruvoyl-6-hydroxy-2-succinyl-cyclohex-3-ene-1-carboxylate + CO2</text>
        <dbReference type="Rhea" id="RHEA:25593"/>
        <dbReference type="ChEBI" id="CHEBI:15378"/>
        <dbReference type="ChEBI" id="CHEBI:16526"/>
        <dbReference type="ChEBI" id="CHEBI:16810"/>
        <dbReference type="ChEBI" id="CHEBI:29780"/>
        <dbReference type="ChEBI" id="CHEBI:58818"/>
        <dbReference type="EC" id="2.2.1.9"/>
    </reaction>
</comment>
<dbReference type="GO" id="GO:0000287">
    <property type="term" value="F:magnesium ion binding"/>
    <property type="evidence" value="ECO:0007669"/>
    <property type="project" value="UniProtKB-UniRule"/>
</dbReference>
<feature type="domain" description="Thiamine pyrophosphate enzyme N-terminal TPP-binding" evidence="8">
    <location>
        <begin position="8"/>
        <end position="117"/>
    </location>
</feature>
<evidence type="ECO:0000256" key="4">
    <source>
        <dbReference type="ARBA" id="ARBA00023052"/>
    </source>
</evidence>
<dbReference type="PIRSF" id="PIRSF004983">
    <property type="entry name" value="MenD"/>
    <property type="match status" value="1"/>
</dbReference>
<dbReference type="AlphaFoldDB" id="A0A937AGS7"/>
<comment type="similarity">
    <text evidence="6">Belongs to the TPP enzyme family. MenD subfamily.</text>
</comment>
<keyword evidence="3 6" id="KW-0460">Magnesium</keyword>
<dbReference type="InterPro" id="IPR011766">
    <property type="entry name" value="TPP_enzyme_TPP-bd"/>
</dbReference>
<dbReference type="Pfam" id="PF02776">
    <property type="entry name" value="TPP_enzyme_N"/>
    <property type="match status" value="1"/>
</dbReference>
<dbReference type="CDD" id="cd02009">
    <property type="entry name" value="TPP_SHCHC_synthase"/>
    <property type="match status" value="1"/>
</dbReference>
<dbReference type="PANTHER" id="PTHR42916:SF1">
    <property type="entry name" value="PROTEIN PHYLLO, CHLOROPLASTIC"/>
    <property type="match status" value="1"/>
</dbReference>
<dbReference type="Pfam" id="PF02775">
    <property type="entry name" value="TPP_enzyme_C"/>
    <property type="match status" value="1"/>
</dbReference>